<dbReference type="EMBL" id="CAJRST010036778">
    <property type="protein sequence ID" value="CAG5994898.1"/>
    <property type="molecule type" value="Genomic_DNA"/>
</dbReference>
<evidence type="ECO:0000259" key="1">
    <source>
        <dbReference type="Pfam" id="PF23619"/>
    </source>
</evidence>
<evidence type="ECO:0000313" key="3">
    <source>
        <dbReference type="Proteomes" id="UP000677803"/>
    </source>
</evidence>
<proteinExistence type="predicted"/>
<keyword evidence="3" id="KW-1185">Reference proteome</keyword>
<reference evidence="2" key="1">
    <citation type="submission" date="2021-05" db="EMBL/GenBank/DDBJ databases">
        <authorList>
            <person name="Tigano A."/>
        </authorList>
    </citation>
    <scope>NUCLEOTIDE SEQUENCE</scope>
</reference>
<dbReference type="Proteomes" id="UP000677803">
    <property type="component" value="Unassembled WGS sequence"/>
</dbReference>
<dbReference type="InterPro" id="IPR057615">
    <property type="entry name" value="Ig_VWA7"/>
</dbReference>
<feature type="domain" description="VWA7 Ig-like" evidence="1">
    <location>
        <begin position="112"/>
        <end position="177"/>
    </location>
</feature>
<organism evidence="2 3">
    <name type="scientific">Menidia menidia</name>
    <name type="common">Atlantic silverside</name>
    <dbReference type="NCBI Taxonomy" id="238744"/>
    <lineage>
        <taxon>Eukaryota</taxon>
        <taxon>Metazoa</taxon>
        <taxon>Chordata</taxon>
        <taxon>Craniata</taxon>
        <taxon>Vertebrata</taxon>
        <taxon>Euteleostomi</taxon>
        <taxon>Actinopterygii</taxon>
        <taxon>Neopterygii</taxon>
        <taxon>Teleostei</taxon>
        <taxon>Neoteleostei</taxon>
        <taxon>Acanthomorphata</taxon>
        <taxon>Ovalentaria</taxon>
        <taxon>Atherinomorphae</taxon>
        <taxon>Atheriniformes</taxon>
        <taxon>Atherinopsidae</taxon>
        <taxon>Menidiinae</taxon>
        <taxon>Menidia</taxon>
    </lineage>
</organism>
<comment type="caution">
    <text evidence="2">The sequence shown here is derived from an EMBL/GenBank/DDBJ whole genome shotgun (WGS) entry which is preliminary data.</text>
</comment>
<protein>
    <submittedName>
        <fullName evidence="2">(Atlantic silverside) hypothetical protein</fullName>
    </submittedName>
</protein>
<evidence type="ECO:0000313" key="2">
    <source>
        <dbReference type="EMBL" id="CAG5994898.1"/>
    </source>
</evidence>
<gene>
    <name evidence="2" type="ORF">MMEN_LOCUS17902</name>
</gene>
<accession>A0A8S4BQA0</accession>
<dbReference type="Pfam" id="PF23619">
    <property type="entry name" value="Ig_VWA7"/>
    <property type="match status" value="1"/>
</dbReference>
<dbReference type="OrthoDB" id="301415at2759"/>
<dbReference type="AlphaFoldDB" id="A0A8S4BQA0"/>
<sequence length="287" mass="30500">MLSTIGRKGPTSMSVKEVSLVIVSGPEAVTKGNLTDMGNGNILVTVNEVPEGEFVVVMRGTDQVSETEFQRHVEPGNHINIPFSVMTQGTGGLYSINIRNDRNFPMTYPTISVEPGNHINIPFSVMTQGTGGSYSINIRNDRNFPMTYPGTITLTTGQYSNATVMITPPSSTESGTDAEDCPEDLSRCGSHRWGLSTNITDGNGTQIQSVSLDRGNGTLDLSPVPAPLVQAAYNASCCSQEVEIIAVDAVGNVGRCFHSIARSGGPPALSLAPPLWLCLLAAIFVRP</sequence>
<name>A0A8S4BQA0_9TELE</name>